<feature type="compositionally biased region" description="Basic and acidic residues" evidence="11">
    <location>
        <begin position="266"/>
        <end position="281"/>
    </location>
</feature>
<dbReference type="InterPro" id="IPR040221">
    <property type="entry name" value="CDCA7/CDA7L"/>
</dbReference>
<keyword evidence="4" id="KW-1017">Isopeptide bond</keyword>
<dbReference type="EMBL" id="NQVE01000122">
    <property type="protein sequence ID" value="RAL46592.1"/>
    <property type="molecule type" value="Genomic_DNA"/>
</dbReference>
<dbReference type="GO" id="GO:0005634">
    <property type="term" value="C:nucleus"/>
    <property type="evidence" value="ECO:0007669"/>
    <property type="project" value="UniProtKB-SubCell"/>
</dbReference>
<comment type="subcellular location">
    <subcellularLocation>
        <location evidence="2">Cytoplasm</location>
    </subcellularLocation>
    <subcellularLocation>
        <location evidence="1">Nucleus</location>
    </subcellularLocation>
</comment>
<keyword evidence="6" id="KW-0832">Ubl conjugation</keyword>
<evidence type="ECO:0000256" key="8">
    <source>
        <dbReference type="ARBA" id="ARBA00023163"/>
    </source>
</evidence>
<feature type="region of interest" description="Disordered" evidence="11">
    <location>
        <begin position="1"/>
        <end position="24"/>
    </location>
</feature>
<evidence type="ECO:0000313" key="14">
    <source>
        <dbReference type="Proteomes" id="UP000249390"/>
    </source>
</evidence>
<feature type="compositionally biased region" description="Polar residues" evidence="11">
    <location>
        <begin position="186"/>
        <end position="206"/>
    </location>
</feature>
<evidence type="ECO:0000256" key="3">
    <source>
        <dbReference type="ARBA" id="ARBA00022490"/>
    </source>
</evidence>
<evidence type="ECO:0000256" key="9">
    <source>
        <dbReference type="ARBA" id="ARBA00023242"/>
    </source>
</evidence>
<keyword evidence="8" id="KW-0804">Transcription</keyword>
<keyword evidence="5" id="KW-0597">Phosphoprotein</keyword>
<dbReference type="Pfam" id="PF10497">
    <property type="entry name" value="zf-4CXXC_R1"/>
    <property type="match status" value="1"/>
</dbReference>
<evidence type="ECO:0000256" key="5">
    <source>
        <dbReference type="ARBA" id="ARBA00022553"/>
    </source>
</evidence>
<keyword evidence="14" id="KW-1185">Reference proteome</keyword>
<dbReference type="PANTHER" id="PTHR31169:SF8">
    <property type="entry name" value="ZINC-FINGER DOMAIN OF MONOAMINE-OXIDASE A REPRESSOR R1 PROTEIN"/>
    <property type="match status" value="1"/>
</dbReference>
<reference evidence="13 14" key="1">
    <citation type="submission" date="2018-06" db="EMBL/GenBank/DDBJ databases">
        <title>The Genome of Cuscuta australis (Dodder) Provides Insight into the Evolution of Plant Parasitism.</title>
        <authorList>
            <person name="Liu H."/>
        </authorList>
    </citation>
    <scope>NUCLEOTIDE SEQUENCE [LARGE SCALE GENOMIC DNA]</scope>
    <source>
        <strain evidence="14">cv. Yunnan</strain>
        <tissue evidence="13">Vines</tissue>
    </source>
</reference>
<name>A0A328DLP7_9ASTE</name>
<evidence type="ECO:0000256" key="6">
    <source>
        <dbReference type="ARBA" id="ARBA00022843"/>
    </source>
</evidence>
<feature type="region of interest" description="Disordered" evidence="11">
    <location>
        <begin position="142"/>
        <end position="215"/>
    </location>
</feature>
<evidence type="ECO:0000256" key="7">
    <source>
        <dbReference type="ARBA" id="ARBA00023015"/>
    </source>
</evidence>
<comment type="caution">
    <text evidence="13">The sequence shown here is derived from an EMBL/GenBank/DDBJ whole genome shotgun (WGS) entry which is preliminary data.</text>
</comment>
<dbReference type="Proteomes" id="UP000249390">
    <property type="component" value="Unassembled WGS sequence"/>
</dbReference>
<proteinExistence type="predicted"/>
<evidence type="ECO:0000256" key="10">
    <source>
        <dbReference type="SAM" id="Coils"/>
    </source>
</evidence>
<feature type="compositionally biased region" description="Basic and acidic residues" evidence="11">
    <location>
        <begin position="149"/>
        <end position="167"/>
    </location>
</feature>
<gene>
    <name evidence="13" type="ORF">DM860_004871</name>
</gene>
<evidence type="ECO:0000313" key="13">
    <source>
        <dbReference type="EMBL" id="RAL46592.1"/>
    </source>
</evidence>
<keyword evidence="10" id="KW-0175">Coiled coil</keyword>
<dbReference type="PANTHER" id="PTHR31169">
    <property type="entry name" value="OS05G0300700 PROTEIN"/>
    <property type="match status" value="1"/>
</dbReference>
<dbReference type="InterPro" id="IPR018501">
    <property type="entry name" value="DDT_dom"/>
</dbReference>
<evidence type="ECO:0000256" key="11">
    <source>
        <dbReference type="SAM" id="MobiDB-lite"/>
    </source>
</evidence>
<evidence type="ECO:0000259" key="12">
    <source>
        <dbReference type="PROSITE" id="PS50827"/>
    </source>
</evidence>
<dbReference type="GO" id="GO:0005737">
    <property type="term" value="C:cytoplasm"/>
    <property type="evidence" value="ECO:0007669"/>
    <property type="project" value="UniProtKB-SubCell"/>
</dbReference>
<dbReference type="AlphaFoldDB" id="A0A328DLP7"/>
<sequence>MAVSGDPAAEQTKKKTGKEVKAKRRSECPGVRVIGSRIYDSQNGRTCHQCRQKTMDIMSGCKNIKDGKPCTIQFCHKCLLNRYGEKAEEVATTDDWICPKCMGICNCSFCMKKRGYQPTGILVHTAKATGFTSVSEMLQVKAPGNSQNSEHESVVENKDALPKKNSDSSKGTEVVPPTKRGKENKFNGSIGLNAQPLTSSHNPTEQGSRKNKREACKEIQCNGVGDKVSSKTAVNSPDKRKFKKMKQESSSKINNPVEESFQKNATHGECEHDNKSEKTKMEVPIKKPDEDIVKDLCIQKNNFNTTIPLPQGTGLTSVAGSDFLQEDVGSALQFLEFCAAFGKILDIKRGQAEAILRDLVQGRISRRGKTNVTAQFLMHLLSFIGEEHEGSPILTPTDDKGSWLKSLKELLSESPIVSKNMGLDSLDDGFDSLSSSKKLKLLNFVCDELLDTVRIRNWIDEQKSKCAEKAKEAKEKASAAREEEKRLKQKIQGDVVATVIAKNGAPISVLEHDAIVTQAKREAAEAHATFLQTRGLLLKCSQKSDAMRTEPIFMDTNGQVFWRLTCFSNKSVILLQELGAEDVASNEKWFAFDEAHQETVEKCVNSRRKRLMAPWMMSTVKQPC</sequence>
<dbReference type="GO" id="GO:0006355">
    <property type="term" value="P:regulation of DNA-templated transcription"/>
    <property type="evidence" value="ECO:0007669"/>
    <property type="project" value="InterPro"/>
</dbReference>
<protein>
    <recommendedName>
        <fullName evidence="12">DDT domain-containing protein</fullName>
    </recommendedName>
</protein>
<dbReference type="SMART" id="SM00571">
    <property type="entry name" value="DDT"/>
    <property type="match status" value="1"/>
</dbReference>
<feature type="domain" description="DDT" evidence="12">
    <location>
        <begin position="325"/>
        <end position="390"/>
    </location>
</feature>
<keyword evidence="7" id="KW-0805">Transcription regulation</keyword>
<organism evidence="13 14">
    <name type="scientific">Cuscuta australis</name>
    <dbReference type="NCBI Taxonomy" id="267555"/>
    <lineage>
        <taxon>Eukaryota</taxon>
        <taxon>Viridiplantae</taxon>
        <taxon>Streptophyta</taxon>
        <taxon>Embryophyta</taxon>
        <taxon>Tracheophyta</taxon>
        <taxon>Spermatophyta</taxon>
        <taxon>Magnoliopsida</taxon>
        <taxon>eudicotyledons</taxon>
        <taxon>Gunneridae</taxon>
        <taxon>Pentapetalae</taxon>
        <taxon>asterids</taxon>
        <taxon>lamiids</taxon>
        <taxon>Solanales</taxon>
        <taxon>Convolvulaceae</taxon>
        <taxon>Cuscuteae</taxon>
        <taxon>Cuscuta</taxon>
        <taxon>Cuscuta subgen. Grammica</taxon>
        <taxon>Cuscuta sect. Cleistogrammica</taxon>
    </lineage>
</organism>
<feature type="region of interest" description="Disordered" evidence="11">
    <location>
        <begin position="227"/>
        <end position="281"/>
    </location>
</feature>
<feature type="compositionally biased region" description="Basic and acidic residues" evidence="11">
    <location>
        <begin position="11"/>
        <end position="20"/>
    </location>
</feature>
<keyword evidence="9" id="KW-0539">Nucleus</keyword>
<evidence type="ECO:0000256" key="2">
    <source>
        <dbReference type="ARBA" id="ARBA00004496"/>
    </source>
</evidence>
<dbReference type="InterPro" id="IPR018866">
    <property type="entry name" value="Znf-4CXXC_R1"/>
</dbReference>
<evidence type="ECO:0000256" key="1">
    <source>
        <dbReference type="ARBA" id="ARBA00004123"/>
    </source>
</evidence>
<dbReference type="PROSITE" id="PS50827">
    <property type="entry name" value="DDT"/>
    <property type="match status" value="1"/>
</dbReference>
<keyword evidence="3" id="KW-0963">Cytoplasm</keyword>
<feature type="coiled-coil region" evidence="10">
    <location>
        <begin position="463"/>
        <end position="490"/>
    </location>
</feature>
<evidence type="ECO:0000256" key="4">
    <source>
        <dbReference type="ARBA" id="ARBA00022499"/>
    </source>
</evidence>
<accession>A0A328DLP7</accession>